<sequence>MAAKNVFISLVLISCLLANATATRDLAFKSESNAPATAQTNSEEATQISAPSAVMPSPPSQISAGLPCSLPLVSKLSRGTTCEAESRASVADSLPKHMPPTI</sequence>
<accession>A0A5N6QB67</accession>
<evidence type="ECO:0000256" key="1">
    <source>
        <dbReference type="SAM" id="MobiDB-lite"/>
    </source>
</evidence>
<protein>
    <submittedName>
        <fullName evidence="3">Uncharacterized protein</fullName>
    </submittedName>
</protein>
<evidence type="ECO:0000313" key="3">
    <source>
        <dbReference type="EMBL" id="KAE7995664.1"/>
    </source>
</evidence>
<dbReference type="EMBL" id="CM017321">
    <property type="protein sequence ID" value="KAE7995664.1"/>
    <property type="molecule type" value="Genomic_DNA"/>
</dbReference>
<keyword evidence="2" id="KW-0732">Signal</keyword>
<reference evidence="3 4" key="1">
    <citation type="submission" date="2019-06" db="EMBL/GenBank/DDBJ databases">
        <title>A chromosomal-level reference genome of Carpinus fangiana (Coryloideae, Betulaceae).</title>
        <authorList>
            <person name="Yang X."/>
            <person name="Wang Z."/>
            <person name="Zhang L."/>
            <person name="Hao G."/>
            <person name="Liu J."/>
            <person name="Yang Y."/>
        </authorList>
    </citation>
    <scope>NUCLEOTIDE SEQUENCE [LARGE SCALE GENOMIC DNA]</scope>
    <source>
        <strain evidence="3">Cfa_2016G</strain>
        <tissue evidence="3">Leaf</tissue>
    </source>
</reference>
<evidence type="ECO:0000313" key="4">
    <source>
        <dbReference type="Proteomes" id="UP000327013"/>
    </source>
</evidence>
<proteinExistence type="predicted"/>
<gene>
    <name evidence="3" type="ORF">FH972_000435</name>
</gene>
<name>A0A5N6QB67_9ROSI</name>
<evidence type="ECO:0000256" key="2">
    <source>
        <dbReference type="SAM" id="SignalP"/>
    </source>
</evidence>
<feature type="region of interest" description="Disordered" evidence="1">
    <location>
        <begin position="32"/>
        <end position="62"/>
    </location>
</feature>
<dbReference type="Proteomes" id="UP000327013">
    <property type="component" value="Chromosome 1"/>
</dbReference>
<dbReference type="AlphaFoldDB" id="A0A5N6QB67"/>
<keyword evidence="4" id="KW-1185">Reference proteome</keyword>
<feature type="chain" id="PRO_5024372670" evidence="2">
    <location>
        <begin position="23"/>
        <end position="102"/>
    </location>
</feature>
<feature type="signal peptide" evidence="2">
    <location>
        <begin position="1"/>
        <end position="22"/>
    </location>
</feature>
<feature type="compositionally biased region" description="Polar residues" evidence="1">
    <location>
        <begin position="32"/>
        <end position="48"/>
    </location>
</feature>
<dbReference type="PROSITE" id="PS51257">
    <property type="entry name" value="PROKAR_LIPOPROTEIN"/>
    <property type="match status" value="1"/>
</dbReference>
<organism evidence="3 4">
    <name type="scientific">Carpinus fangiana</name>
    <dbReference type="NCBI Taxonomy" id="176857"/>
    <lineage>
        <taxon>Eukaryota</taxon>
        <taxon>Viridiplantae</taxon>
        <taxon>Streptophyta</taxon>
        <taxon>Embryophyta</taxon>
        <taxon>Tracheophyta</taxon>
        <taxon>Spermatophyta</taxon>
        <taxon>Magnoliopsida</taxon>
        <taxon>eudicotyledons</taxon>
        <taxon>Gunneridae</taxon>
        <taxon>Pentapetalae</taxon>
        <taxon>rosids</taxon>
        <taxon>fabids</taxon>
        <taxon>Fagales</taxon>
        <taxon>Betulaceae</taxon>
        <taxon>Carpinus</taxon>
    </lineage>
</organism>